<gene>
    <name evidence="2" type="ORF">UW63_C0051G0004</name>
</gene>
<evidence type="ECO:0000313" key="3">
    <source>
        <dbReference type="Proteomes" id="UP000034154"/>
    </source>
</evidence>
<proteinExistence type="predicted"/>
<organism evidence="2 3">
    <name type="scientific">Candidatus Uhrbacteria bacterium GW2011_GWF2_44_350</name>
    <dbReference type="NCBI Taxonomy" id="1619000"/>
    <lineage>
        <taxon>Bacteria</taxon>
        <taxon>Candidatus Uhriibacteriota</taxon>
    </lineage>
</organism>
<reference evidence="2 3" key="1">
    <citation type="journal article" date="2015" name="Nature">
        <title>rRNA introns, odd ribosomes, and small enigmatic genomes across a large radiation of phyla.</title>
        <authorList>
            <person name="Brown C.T."/>
            <person name="Hug L.A."/>
            <person name="Thomas B.C."/>
            <person name="Sharon I."/>
            <person name="Castelle C.J."/>
            <person name="Singh A."/>
            <person name="Wilkins M.J."/>
            <person name="Williams K.H."/>
            <person name="Banfield J.F."/>
        </authorList>
    </citation>
    <scope>NUCLEOTIDE SEQUENCE [LARGE SCALE GENOMIC DNA]</scope>
</reference>
<dbReference type="AlphaFoldDB" id="A0A0G1JDE3"/>
<sequence length="611" mass="70888">MNTRNPESSTNFDQQKQPETKQSDENIDLEDIDLRERTLEELFETEILIIRKYPPKLTEIKKDEILCDEKYGTTRLFHYLSKSEAEKLRTALNGETPLPPSIKTRVVFLELAGHGINKKEESQINKLEKIFTIVFLGTGTIELTEEQDVFLITTLQAIAPYFLKEMKECQQTLASITDINEAKAFIREKLGECQKKYFEQNQTFCCSPKQRRRLQLLERLDKKNQNREITFQSLQFLLEINDPVFFDEIMELRDKMEINKLIELHQKERDGFYDGTDPLSEASARNLLAELYDLIENNQAAQALSRAKERMSKNYLTTRAEESRSVYLSLLAKYQEISDRFLALIDELDDLRTIKEIGEPSEIVGEYRNFTLVKAVVAKEKFPSKVLRAMTKYKNYTFRELEKQEKNLAEQVLTLDRKRMAVHRILEHIGKTNFDKGEAAVWVDTRAAYYRALLNRVRPPNFTEGFYIDIPPFGSDGFQKKMNEVTFHFLEKILPVTFEGRGQESGHIERLTGVKIEHGVIKIDLQILYSLKESQLLALPENPDIPPLPYIEGEAPGIWTINYTGKIIDHLFHFWAAIFNGDFGKIEFLNLDGENFQTQKTANGPIVVPKK</sequence>
<dbReference type="EMBL" id="LCJB01000051">
    <property type="protein sequence ID" value="KKT69616.1"/>
    <property type="molecule type" value="Genomic_DNA"/>
</dbReference>
<evidence type="ECO:0000256" key="1">
    <source>
        <dbReference type="SAM" id="MobiDB-lite"/>
    </source>
</evidence>
<protein>
    <submittedName>
        <fullName evidence="2">Uncharacterized protein</fullName>
    </submittedName>
</protein>
<accession>A0A0G1JDE3</accession>
<name>A0A0G1JDE3_9BACT</name>
<feature type="region of interest" description="Disordered" evidence="1">
    <location>
        <begin position="1"/>
        <end position="29"/>
    </location>
</feature>
<comment type="caution">
    <text evidence="2">The sequence shown here is derived from an EMBL/GenBank/DDBJ whole genome shotgun (WGS) entry which is preliminary data.</text>
</comment>
<evidence type="ECO:0000313" key="2">
    <source>
        <dbReference type="EMBL" id="KKT69616.1"/>
    </source>
</evidence>
<dbReference type="Proteomes" id="UP000034154">
    <property type="component" value="Unassembled WGS sequence"/>
</dbReference>
<feature type="compositionally biased region" description="Polar residues" evidence="1">
    <location>
        <begin position="1"/>
        <end position="15"/>
    </location>
</feature>